<evidence type="ECO:0000313" key="3">
    <source>
        <dbReference type="Proteomes" id="UP000821866"/>
    </source>
</evidence>
<feature type="region of interest" description="Disordered" evidence="1">
    <location>
        <begin position="17"/>
        <end position="42"/>
    </location>
</feature>
<dbReference type="EMBL" id="JABSTU010000001">
    <property type="protein sequence ID" value="KAH8039543.1"/>
    <property type="molecule type" value="Genomic_DNA"/>
</dbReference>
<name>A0A9J6EZ81_RHIMP</name>
<evidence type="ECO:0000256" key="1">
    <source>
        <dbReference type="SAM" id="MobiDB-lite"/>
    </source>
</evidence>
<keyword evidence="3" id="KW-1185">Reference proteome</keyword>
<protein>
    <submittedName>
        <fullName evidence="2">Uncharacterized protein</fullName>
    </submittedName>
</protein>
<organism evidence="2 3">
    <name type="scientific">Rhipicephalus microplus</name>
    <name type="common">Cattle tick</name>
    <name type="synonym">Boophilus microplus</name>
    <dbReference type="NCBI Taxonomy" id="6941"/>
    <lineage>
        <taxon>Eukaryota</taxon>
        <taxon>Metazoa</taxon>
        <taxon>Ecdysozoa</taxon>
        <taxon>Arthropoda</taxon>
        <taxon>Chelicerata</taxon>
        <taxon>Arachnida</taxon>
        <taxon>Acari</taxon>
        <taxon>Parasitiformes</taxon>
        <taxon>Ixodida</taxon>
        <taxon>Ixodoidea</taxon>
        <taxon>Ixodidae</taxon>
        <taxon>Rhipicephalinae</taxon>
        <taxon>Rhipicephalus</taxon>
        <taxon>Boophilus</taxon>
    </lineage>
</organism>
<gene>
    <name evidence="2" type="ORF">HPB51_007445</name>
</gene>
<comment type="caution">
    <text evidence="2">The sequence shown here is derived from an EMBL/GenBank/DDBJ whole genome shotgun (WGS) entry which is preliminary data.</text>
</comment>
<proteinExistence type="predicted"/>
<evidence type="ECO:0000313" key="2">
    <source>
        <dbReference type="EMBL" id="KAH8039543.1"/>
    </source>
</evidence>
<dbReference type="AlphaFoldDB" id="A0A9J6EZ81"/>
<sequence length="167" mass="18239">MGKGDCRFPLGGSAQGCRLREAGPKGGGSSLDTLSMMDHKTGNSSRCVDIEEVMLKKSKGRRGRRRHQITLPYKMTRGRLRTQRLGYRYADEPGSLPTSSDAEAAGASKIGWGFLDFIAMVRGSSVIRCTSHHRCLGQCCKHRLCSVIIDDTGARRTSDVTMLSDAD</sequence>
<reference evidence="2" key="2">
    <citation type="submission" date="2021-09" db="EMBL/GenBank/DDBJ databases">
        <authorList>
            <person name="Jia N."/>
            <person name="Wang J."/>
            <person name="Shi W."/>
            <person name="Du L."/>
            <person name="Sun Y."/>
            <person name="Zhan W."/>
            <person name="Jiang J."/>
            <person name="Wang Q."/>
            <person name="Zhang B."/>
            <person name="Ji P."/>
            <person name="Sakyi L.B."/>
            <person name="Cui X."/>
            <person name="Yuan T."/>
            <person name="Jiang B."/>
            <person name="Yang W."/>
            <person name="Lam T.T.-Y."/>
            <person name="Chang Q."/>
            <person name="Ding S."/>
            <person name="Wang X."/>
            <person name="Zhu J."/>
            <person name="Ruan X."/>
            <person name="Zhao L."/>
            <person name="Wei J."/>
            <person name="Que T."/>
            <person name="Du C."/>
            <person name="Cheng J."/>
            <person name="Dai P."/>
            <person name="Han X."/>
            <person name="Huang E."/>
            <person name="Gao Y."/>
            <person name="Liu J."/>
            <person name="Shao H."/>
            <person name="Ye R."/>
            <person name="Li L."/>
            <person name="Wei W."/>
            <person name="Wang X."/>
            <person name="Wang C."/>
            <person name="Huo Q."/>
            <person name="Li W."/>
            <person name="Guo W."/>
            <person name="Chen H."/>
            <person name="Chen S."/>
            <person name="Zhou L."/>
            <person name="Zhou L."/>
            <person name="Ni X."/>
            <person name="Tian J."/>
            <person name="Zhou Y."/>
            <person name="Sheng Y."/>
            <person name="Liu T."/>
            <person name="Pan Y."/>
            <person name="Xia L."/>
            <person name="Li J."/>
            <person name="Zhao F."/>
            <person name="Cao W."/>
        </authorList>
    </citation>
    <scope>NUCLEOTIDE SEQUENCE</scope>
    <source>
        <strain evidence="2">Rmic-2018</strain>
        <tissue evidence="2">Larvae</tissue>
    </source>
</reference>
<reference evidence="2" key="1">
    <citation type="journal article" date="2020" name="Cell">
        <title>Large-Scale Comparative Analyses of Tick Genomes Elucidate Their Genetic Diversity and Vector Capacities.</title>
        <authorList>
            <consortium name="Tick Genome and Microbiome Consortium (TIGMIC)"/>
            <person name="Jia N."/>
            <person name="Wang J."/>
            <person name="Shi W."/>
            <person name="Du L."/>
            <person name="Sun Y."/>
            <person name="Zhan W."/>
            <person name="Jiang J.F."/>
            <person name="Wang Q."/>
            <person name="Zhang B."/>
            <person name="Ji P."/>
            <person name="Bell-Sakyi L."/>
            <person name="Cui X.M."/>
            <person name="Yuan T.T."/>
            <person name="Jiang B.G."/>
            <person name="Yang W.F."/>
            <person name="Lam T.T."/>
            <person name="Chang Q.C."/>
            <person name="Ding S.J."/>
            <person name="Wang X.J."/>
            <person name="Zhu J.G."/>
            <person name="Ruan X.D."/>
            <person name="Zhao L."/>
            <person name="Wei J.T."/>
            <person name="Ye R.Z."/>
            <person name="Que T.C."/>
            <person name="Du C.H."/>
            <person name="Zhou Y.H."/>
            <person name="Cheng J.X."/>
            <person name="Dai P.F."/>
            <person name="Guo W.B."/>
            <person name="Han X.H."/>
            <person name="Huang E.J."/>
            <person name="Li L.F."/>
            <person name="Wei W."/>
            <person name="Gao Y.C."/>
            <person name="Liu J.Z."/>
            <person name="Shao H.Z."/>
            <person name="Wang X."/>
            <person name="Wang C.C."/>
            <person name="Yang T.C."/>
            <person name="Huo Q.B."/>
            <person name="Li W."/>
            <person name="Chen H.Y."/>
            <person name="Chen S.E."/>
            <person name="Zhou L.G."/>
            <person name="Ni X.B."/>
            <person name="Tian J.H."/>
            <person name="Sheng Y."/>
            <person name="Liu T."/>
            <person name="Pan Y.S."/>
            <person name="Xia L.Y."/>
            <person name="Li J."/>
            <person name="Zhao F."/>
            <person name="Cao W.C."/>
        </authorList>
    </citation>
    <scope>NUCLEOTIDE SEQUENCE</scope>
    <source>
        <strain evidence="2">Rmic-2018</strain>
    </source>
</reference>
<accession>A0A9J6EZ81</accession>
<dbReference type="Proteomes" id="UP000821866">
    <property type="component" value="Chromosome 1"/>
</dbReference>